<organism evidence="3 4">
    <name type="scientific">Yinghuangia soli</name>
    <dbReference type="NCBI Taxonomy" id="2908204"/>
    <lineage>
        <taxon>Bacteria</taxon>
        <taxon>Bacillati</taxon>
        <taxon>Actinomycetota</taxon>
        <taxon>Actinomycetes</taxon>
        <taxon>Kitasatosporales</taxon>
        <taxon>Streptomycetaceae</taxon>
        <taxon>Yinghuangia</taxon>
    </lineage>
</organism>
<evidence type="ECO:0000313" key="3">
    <source>
        <dbReference type="EMBL" id="MCF2530603.1"/>
    </source>
</evidence>
<feature type="compositionally biased region" description="Low complexity" evidence="1">
    <location>
        <begin position="82"/>
        <end position="93"/>
    </location>
</feature>
<feature type="chain" id="PRO_5041289334" description="Lipoprotein" evidence="2">
    <location>
        <begin position="26"/>
        <end position="274"/>
    </location>
</feature>
<reference evidence="3" key="1">
    <citation type="submission" date="2022-01" db="EMBL/GenBank/DDBJ databases">
        <title>Genome-Based Taxonomic Classification of the Phylum Actinobacteria.</title>
        <authorList>
            <person name="Gao Y."/>
        </authorList>
    </citation>
    <scope>NUCLEOTIDE SEQUENCE</scope>
    <source>
        <strain evidence="3">KLBMP 8922</strain>
    </source>
</reference>
<name>A0AA41Q2Z4_9ACTN</name>
<feature type="region of interest" description="Disordered" evidence="1">
    <location>
        <begin position="32"/>
        <end position="93"/>
    </location>
</feature>
<proteinExistence type="predicted"/>
<feature type="compositionally biased region" description="Basic and acidic residues" evidence="1">
    <location>
        <begin position="51"/>
        <end position="71"/>
    </location>
</feature>
<keyword evidence="4" id="KW-1185">Reference proteome</keyword>
<feature type="signal peptide" evidence="2">
    <location>
        <begin position="1"/>
        <end position="25"/>
    </location>
</feature>
<dbReference type="AlphaFoldDB" id="A0AA41Q2Z4"/>
<dbReference type="EMBL" id="JAKFHA010000017">
    <property type="protein sequence ID" value="MCF2530603.1"/>
    <property type="molecule type" value="Genomic_DNA"/>
</dbReference>
<protein>
    <recommendedName>
        <fullName evidence="5">Lipoprotein</fullName>
    </recommendedName>
</protein>
<dbReference type="RefSeq" id="WP_235055265.1">
    <property type="nucleotide sequence ID" value="NZ_JAKFHA010000017.1"/>
</dbReference>
<evidence type="ECO:0000256" key="1">
    <source>
        <dbReference type="SAM" id="MobiDB-lite"/>
    </source>
</evidence>
<keyword evidence="2" id="KW-0732">Signal</keyword>
<evidence type="ECO:0000313" key="4">
    <source>
        <dbReference type="Proteomes" id="UP001165378"/>
    </source>
</evidence>
<sequence length="274" mass="28661">MRTATSRKRFAVKFAIVPLAALALAGLTACEDNDLPSKQAPTDAASAGKDAPQDDKDTKGAKDDKNDKSTGKPDASGKPTGKADPAAKPASSAKLSDTLLNAQEIPAGYSSGAVNTDPDEEERSEASDERCQPLVNGSMDKRAIGQAEVDFEKDGAEGKELVSVGLVSRPEADLKSIFDEYVAALKVCSSFEATQGTETLQYRVTGVQTGKYGPNSVVFKLEVTDGTVSSYGHAVLAYRGSTGISVGAISTEGLPAVPDTFARGQIQKVEEMHN</sequence>
<dbReference type="PROSITE" id="PS51257">
    <property type="entry name" value="PROKAR_LIPOPROTEIN"/>
    <property type="match status" value="1"/>
</dbReference>
<gene>
    <name evidence="3" type="ORF">LZ495_25745</name>
</gene>
<comment type="caution">
    <text evidence="3">The sequence shown here is derived from an EMBL/GenBank/DDBJ whole genome shotgun (WGS) entry which is preliminary data.</text>
</comment>
<accession>A0AA41Q2Z4</accession>
<feature type="region of interest" description="Disordered" evidence="1">
    <location>
        <begin position="105"/>
        <end position="137"/>
    </location>
</feature>
<evidence type="ECO:0008006" key="5">
    <source>
        <dbReference type="Google" id="ProtNLM"/>
    </source>
</evidence>
<dbReference type="Proteomes" id="UP001165378">
    <property type="component" value="Unassembled WGS sequence"/>
</dbReference>
<evidence type="ECO:0000256" key="2">
    <source>
        <dbReference type="SAM" id="SignalP"/>
    </source>
</evidence>